<dbReference type="InterPro" id="IPR035927">
    <property type="entry name" value="DUSP-like_sf"/>
</dbReference>
<dbReference type="PROSITE" id="PS50004">
    <property type="entry name" value="C2"/>
    <property type="match status" value="1"/>
</dbReference>
<accession>A0A6G0WFF3</accession>
<sequence>MNETSKMPVTVVLKGCKSLMAVDGMQTNNNVHCEVFLIEKDGRPRGQKFKTKSIKATVNPMYNLRCDFGPTAIHDIGGLVVSIKHTASLGLKGCDLGEVVLTPTDIFDMKLKPDEWYDVVATPEMAQKGWSNRPLGQVRVGLEQAAVAAGDLDRPTSTSIDDVPAPLPAFMTSTRFIPKLSSRGYSMADVHHDPKLELSSLKKLADKYPQRGETWYAISSAWVMQWLSFVTDISNNALFPGEISNMDLINDELSGTGLLQIRADIKIIQDFRLVDPNTWKLFKDWYGGGPTITVCIPDEIPSVSGWMKSMALSSKGQIEAA</sequence>
<dbReference type="EMBL" id="VJMJ01000242">
    <property type="protein sequence ID" value="KAF0725439.1"/>
    <property type="molecule type" value="Genomic_DNA"/>
</dbReference>
<dbReference type="SUPFAM" id="SSF143791">
    <property type="entry name" value="DUSP-like"/>
    <property type="match status" value="1"/>
</dbReference>
<dbReference type="PROSITE" id="PS51283">
    <property type="entry name" value="DUSP"/>
    <property type="match status" value="1"/>
</dbReference>
<comment type="caution">
    <text evidence="3">The sequence shown here is derived from an EMBL/GenBank/DDBJ whole genome shotgun (WGS) entry which is preliminary data.</text>
</comment>
<dbReference type="VEuPathDB" id="FungiDB:AeMF1_002426"/>
<dbReference type="Proteomes" id="UP000481153">
    <property type="component" value="Unassembled WGS sequence"/>
</dbReference>
<dbReference type="InterPro" id="IPR000008">
    <property type="entry name" value="C2_dom"/>
</dbReference>
<keyword evidence="4" id="KW-1185">Reference proteome</keyword>
<dbReference type="InterPro" id="IPR035892">
    <property type="entry name" value="C2_domain_sf"/>
</dbReference>
<organism evidence="3 4">
    <name type="scientific">Aphanomyces euteiches</name>
    <dbReference type="NCBI Taxonomy" id="100861"/>
    <lineage>
        <taxon>Eukaryota</taxon>
        <taxon>Sar</taxon>
        <taxon>Stramenopiles</taxon>
        <taxon>Oomycota</taxon>
        <taxon>Saprolegniomycetes</taxon>
        <taxon>Saprolegniales</taxon>
        <taxon>Verrucalvaceae</taxon>
        <taxon>Aphanomyces</taxon>
    </lineage>
</organism>
<dbReference type="SUPFAM" id="SSF49562">
    <property type="entry name" value="C2 domain (Calcium/lipid-binding domain, CaLB)"/>
    <property type="match status" value="1"/>
</dbReference>
<feature type="domain" description="C2" evidence="1">
    <location>
        <begin position="1"/>
        <end position="117"/>
    </location>
</feature>
<dbReference type="SMART" id="SM00695">
    <property type="entry name" value="DUSP"/>
    <property type="match status" value="1"/>
</dbReference>
<evidence type="ECO:0000259" key="1">
    <source>
        <dbReference type="PROSITE" id="PS50004"/>
    </source>
</evidence>
<gene>
    <name evidence="3" type="ORF">Ae201684_016080</name>
</gene>
<dbReference type="Gene3D" id="3.30.2230.10">
    <property type="entry name" value="DUSP-like"/>
    <property type="match status" value="1"/>
</dbReference>
<protein>
    <submittedName>
        <fullName evidence="3">Uncharacterized protein</fullName>
    </submittedName>
</protein>
<dbReference type="AlphaFoldDB" id="A0A6G0WFF3"/>
<reference evidence="3 4" key="1">
    <citation type="submission" date="2019-07" db="EMBL/GenBank/DDBJ databases">
        <title>Genomics analysis of Aphanomyces spp. identifies a new class of oomycete effector associated with host adaptation.</title>
        <authorList>
            <person name="Gaulin E."/>
        </authorList>
    </citation>
    <scope>NUCLEOTIDE SEQUENCE [LARGE SCALE GENOMIC DNA]</scope>
    <source>
        <strain evidence="3 4">ATCC 201684</strain>
    </source>
</reference>
<dbReference type="InterPro" id="IPR006615">
    <property type="entry name" value="Pept_C19_DUSP"/>
</dbReference>
<evidence type="ECO:0000313" key="3">
    <source>
        <dbReference type="EMBL" id="KAF0725439.1"/>
    </source>
</evidence>
<dbReference type="Pfam" id="PF06337">
    <property type="entry name" value="DUSP"/>
    <property type="match status" value="1"/>
</dbReference>
<proteinExistence type="predicted"/>
<dbReference type="Pfam" id="PF00168">
    <property type="entry name" value="C2"/>
    <property type="match status" value="1"/>
</dbReference>
<dbReference type="GO" id="GO:0004843">
    <property type="term" value="F:cysteine-type deubiquitinase activity"/>
    <property type="evidence" value="ECO:0007669"/>
    <property type="project" value="InterPro"/>
</dbReference>
<evidence type="ECO:0000313" key="4">
    <source>
        <dbReference type="Proteomes" id="UP000481153"/>
    </source>
</evidence>
<name>A0A6G0WFF3_9STRA</name>
<dbReference type="Gene3D" id="2.60.40.150">
    <property type="entry name" value="C2 domain"/>
    <property type="match status" value="1"/>
</dbReference>
<evidence type="ECO:0000259" key="2">
    <source>
        <dbReference type="PROSITE" id="PS51283"/>
    </source>
</evidence>
<feature type="domain" description="DUSP" evidence="2">
    <location>
        <begin position="192"/>
        <end position="298"/>
    </location>
</feature>